<keyword evidence="1" id="KW-0732">Signal</keyword>
<gene>
    <name evidence="2" type="ORF">EFA69_17920</name>
</gene>
<dbReference type="EMBL" id="RJJE01000017">
    <property type="protein sequence ID" value="RNI27964.1"/>
    <property type="molecule type" value="Genomic_DNA"/>
</dbReference>
<sequence length="240" mass="27540">MKRTAKAHLVSLLFAFVFYLQCTAQEKKDSAFYVGVTKNLEENTLTPKANLLNGFEYISIAYDSRKGHPYFGASTFQTGSLLYEGIIYKNVPLLYDLFQDELIAGDTRKVGLVINLIKTKVTEFYLGDHRFIYLEPLNKNIKGFAGFYDCLYDDSVQVLVKRSKKGLTSGRGEISSFKDMNSYYIKIGNVFTEVNDKKSLLNAFDDKKMEMLHFMKREKVKFSENPEGALVKMADYYRSL</sequence>
<dbReference type="RefSeq" id="WP_148041408.1">
    <property type="nucleotide sequence ID" value="NZ_RJJE01000017.1"/>
</dbReference>
<evidence type="ECO:0000313" key="3">
    <source>
        <dbReference type="Proteomes" id="UP000271010"/>
    </source>
</evidence>
<organism evidence="2 3">
    <name type="scientific">Rufibacter immobilis</name>
    <dbReference type="NCBI Taxonomy" id="1348778"/>
    <lineage>
        <taxon>Bacteria</taxon>
        <taxon>Pseudomonadati</taxon>
        <taxon>Bacteroidota</taxon>
        <taxon>Cytophagia</taxon>
        <taxon>Cytophagales</taxon>
        <taxon>Hymenobacteraceae</taxon>
        <taxon>Rufibacter</taxon>
    </lineage>
</organism>
<accession>A0A3M9MQZ7</accession>
<evidence type="ECO:0008006" key="4">
    <source>
        <dbReference type="Google" id="ProtNLM"/>
    </source>
</evidence>
<keyword evidence="3" id="KW-1185">Reference proteome</keyword>
<proteinExistence type="predicted"/>
<feature type="chain" id="PRO_5018328262" description="GLPGLI family protein" evidence="1">
    <location>
        <begin position="25"/>
        <end position="240"/>
    </location>
</feature>
<protein>
    <recommendedName>
        <fullName evidence="4">GLPGLI family protein</fullName>
    </recommendedName>
</protein>
<name>A0A3M9MQZ7_9BACT</name>
<reference evidence="2 3" key="1">
    <citation type="submission" date="2018-11" db="EMBL/GenBank/DDBJ databases">
        <title>Rufibacter latericius sp. nov., isolated from water in Baiyang Lake.</title>
        <authorList>
            <person name="Yang Y."/>
        </authorList>
    </citation>
    <scope>NUCLEOTIDE SEQUENCE [LARGE SCALE GENOMIC DNA]</scope>
    <source>
        <strain evidence="2 3">MCC P1</strain>
    </source>
</reference>
<evidence type="ECO:0000313" key="2">
    <source>
        <dbReference type="EMBL" id="RNI27964.1"/>
    </source>
</evidence>
<evidence type="ECO:0000256" key="1">
    <source>
        <dbReference type="SAM" id="SignalP"/>
    </source>
</evidence>
<dbReference type="AlphaFoldDB" id="A0A3M9MQZ7"/>
<dbReference type="OrthoDB" id="655382at2"/>
<feature type="signal peptide" evidence="1">
    <location>
        <begin position="1"/>
        <end position="24"/>
    </location>
</feature>
<dbReference type="Proteomes" id="UP000271010">
    <property type="component" value="Unassembled WGS sequence"/>
</dbReference>
<comment type="caution">
    <text evidence="2">The sequence shown here is derived from an EMBL/GenBank/DDBJ whole genome shotgun (WGS) entry which is preliminary data.</text>
</comment>